<dbReference type="Gene3D" id="3.40.50.360">
    <property type="match status" value="1"/>
</dbReference>
<reference evidence="1" key="1">
    <citation type="journal article" date="2016" name="Front. Microbiol.">
        <title>Genome Sequence of the Piezophilic, Mesophilic Sulfate-Reducing Bacterium Desulfovibrio indicus J2T.</title>
        <authorList>
            <person name="Cao J."/>
            <person name="Maignien L."/>
            <person name="Shao Z."/>
            <person name="Alain K."/>
            <person name="Jebbar M."/>
        </authorList>
    </citation>
    <scope>NUCLEOTIDE SEQUENCE</scope>
    <source>
        <strain evidence="1">DSM 16372</strain>
    </source>
</reference>
<dbReference type="PANTHER" id="PTHR30543:SF21">
    <property type="entry name" value="NAD(P)H-DEPENDENT FMN REDUCTASE LOT6"/>
    <property type="match status" value="1"/>
</dbReference>
<evidence type="ECO:0000313" key="1">
    <source>
        <dbReference type="EMBL" id="GJD92193.1"/>
    </source>
</evidence>
<dbReference type="PANTHER" id="PTHR30543">
    <property type="entry name" value="CHROMATE REDUCTASE"/>
    <property type="match status" value="1"/>
</dbReference>
<dbReference type="AlphaFoldDB" id="A0AAV4ZWN8"/>
<accession>A0AAV4ZWN8</accession>
<evidence type="ECO:0000313" key="2">
    <source>
        <dbReference type="Proteomes" id="UP001055247"/>
    </source>
</evidence>
<proteinExistence type="predicted"/>
<dbReference type="SUPFAM" id="SSF52218">
    <property type="entry name" value="Flavoproteins"/>
    <property type="match status" value="1"/>
</dbReference>
<dbReference type="EMBL" id="BPQO01000038">
    <property type="protein sequence ID" value="GJD92193.1"/>
    <property type="molecule type" value="Genomic_DNA"/>
</dbReference>
<organism evidence="1 2">
    <name type="scientific">Methylobacterium hispanicum</name>
    <dbReference type="NCBI Taxonomy" id="270350"/>
    <lineage>
        <taxon>Bacteria</taxon>
        <taxon>Pseudomonadati</taxon>
        <taxon>Pseudomonadota</taxon>
        <taxon>Alphaproteobacteria</taxon>
        <taxon>Hyphomicrobiales</taxon>
        <taxon>Methylobacteriaceae</taxon>
        <taxon>Methylobacterium</taxon>
    </lineage>
</organism>
<protein>
    <submittedName>
        <fullName evidence="1">Quinone reductase</fullName>
    </submittedName>
</protein>
<dbReference type="Proteomes" id="UP001055247">
    <property type="component" value="Unassembled WGS sequence"/>
</dbReference>
<dbReference type="GO" id="GO:0005829">
    <property type="term" value="C:cytosol"/>
    <property type="evidence" value="ECO:0007669"/>
    <property type="project" value="TreeGrafter"/>
</dbReference>
<keyword evidence="2" id="KW-1185">Reference proteome</keyword>
<name>A0AAV4ZWN8_9HYPH</name>
<dbReference type="GO" id="GO:0010181">
    <property type="term" value="F:FMN binding"/>
    <property type="evidence" value="ECO:0007669"/>
    <property type="project" value="TreeGrafter"/>
</dbReference>
<reference evidence="1" key="2">
    <citation type="submission" date="2021-08" db="EMBL/GenBank/DDBJ databases">
        <authorList>
            <person name="Tani A."/>
            <person name="Ola A."/>
            <person name="Ogura Y."/>
            <person name="Katsura K."/>
            <person name="Hayashi T."/>
        </authorList>
    </citation>
    <scope>NUCLEOTIDE SEQUENCE</scope>
    <source>
        <strain evidence="1">DSM 16372</strain>
    </source>
</reference>
<gene>
    <name evidence="1" type="primary">chrR_1</name>
    <name evidence="1" type="ORF">BHAOGJBA_5746</name>
</gene>
<dbReference type="InterPro" id="IPR050712">
    <property type="entry name" value="NAD(P)H-dep_reductase"/>
</dbReference>
<comment type="caution">
    <text evidence="1">The sequence shown here is derived from an EMBL/GenBank/DDBJ whole genome shotgun (WGS) entry which is preliminary data.</text>
</comment>
<sequence>MIGGARSQYHLRQVLVFLDAHVLNKPEVMVGSVTGKVDVESGTITDEVTRGFLAKQLEALAAFARRS</sequence>
<dbReference type="InterPro" id="IPR029039">
    <property type="entry name" value="Flavoprotein-like_sf"/>
</dbReference>